<dbReference type="SUPFAM" id="SSF56112">
    <property type="entry name" value="Protein kinase-like (PK-like)"/>
    <property type="match status" value="1"/>
</dbReference>
<sequence>MRSTMVMMLSARAAALTGRALRPAPRTLVRAAPVSSSTPSQNLLQRLQGVAEDALKVAQETGPRAALARTVQGQRAVLETLLELRTELPAPPPPATILKATQDAQRAAASGGDAATAFATPLLEWGRENVPPELAPRIARKLAERLGATYVKLGQFVASSPTLFPAEFVREFENTLDAVPAISYEEVKKVVESELGPLSDMYATFDREPVAAASVAQVHRATLKDGRTVAVKVLRPGVDNLLKADLGFLEVAGKVTEAIAPTFARVSLANVLADLRSTMLDELDLRKEADNLEVFDKWLVESQLDGVATCPLPVREACSERVLTMDFLDGVALTDLDALRKMYGQDFDAERTLLNALNTWSLGVLSCDFFHADVHAGNLLAMEDGRVAFLDFGIVGRVPPRIWTALRDAGASVAAEDYKGLAQALCDMGAADSVDIDQFATDLEALIKSLDDVNPQIALQEAEGGVAAQIAVDDSEITEVLLKLVQLTERNGIKLPREFGLLVKQALYFDRYTKLLAPDLDLVRDDRVVGFDDQRAGAIDV</sequence>
<protein>
    <recommendedName>
        <fullName evidence="1">ABC1 atypical kinase-like domain-containing protein</fullName>
    </recommendedName>
</protein>
<name>A0A7S4A4P0_9STRA</name>
<dbReference type="PANTHER" id="PTHR43173">
    <property type="entry name" value="ABC1 FAMILY PROTEIN"/>
    <property type="match status" value="1"/>
</dbReference>
<dbReference type="InterPro" id="IPR004147">
    <property type="entry name" value="ABC1_dom"/>
</dbReference>
<keyword evidence="4" id="KW-1185">Reference proteome</keyword>
<dbReference type="InterPro" id="IPR011009">
    <property type="entry name" value="Kinase-like_dom_sf"/>
</dbReference>
<dbReference type="EMBL" id="CAKKNE010000006">
    <property type="protein sequence ID" value="CAH0380041.1"/>
    <property type="molecule type" value="Genomic_DNA"/>
</dbReference>
<dbReference type="EMBL" id="HBIW01022022">
    <property type="protein sequence ID" value="CAE0703564.1"/>
    <property type="molecule type" value="Transcribed_RNA"/>
</dbReference>
<reference evidence="2" key="1">
    <citation type="submission" date="2021-01" db="EMBL/GenBank/DDBJ databases">
        <authorList>
            <person name="Corre E."/>
            <person name="Pelletier E."/>
            <person name="Niang G."/>
            <person name="Scheremetjew M."/>
            <person name="Finn R."/>
            <person name="Kale V."/>
            <person name="Holt S."/>
            <person name="Cochrane G."/>
            <person name="Meng A."/>
            <person name="Brown T."/>
            <person name="Cohen L."/>
        </authorList>
    </citation>
    <scope>NUCLEOTIDE SEQUENCE</scope>
    <source>
        <strain evidence="2">CCMP1756</strain>
    </source>
</reference>
<feature type="domain" description="ABC1 atypical kinase-like" evidence="1">
    <location>
        <begin position="177"/>
        <end position="424"/>
    </location>
</feature>
<dbReference type="PANTHER" id="PTHR43173:SF22">
    <property type="entry name" value="OS07G0227800 PROTEIN"/>
    <property type="match status" value="1"/>
</dbReference>
<dbReference type="OrthoDB" id="427480at2759"/>
<proteinExistence type="predicted"/>
<dbReference type="CDD" id="cd05121">
    <property type="entry name" value="ABC1_ADCK3-like"/>
    <property type="match status" value="1"/>
</dbReference>
<dbReference type="Proteomes" id="UP000789595">
    <property type="component" value="Unassembled WGS sequence"/>
</dbReference>
<evidence type="ECO:0000313" key="3">
    <source>
        <dbReference type="EMBL" id="CAH0380041.1"/>
    </source>
</evidence>
<evidence type="ECO:0000259" key="1">
    <source>
        <dbReference type="Pfam" id="PF03109"/>
    </source>
</evidence>
<dbReference type="Pfam" id="PF03109">
    <property type="entry name" value="ABC1"/>
    <property type="match status" value="1"/>
</dbReference>
<evidence type="ECO:0000313" key="2">
    <source>
        <dbReference type="EMBL" id="CAE0703564.1"/>
    </source>
</evidence>
<accession>A0A7S4A4P0</accession>
<evidence type="ECO:0000313" key="4">
    <source>
        <dbReference type="Proteomes" id="UP000789595"/>
    </source>
</evidence>
<reference evidence="3" key="2">
    <citation type="submission" date="2021-11" db="EMBL/GenBank/DDBJ databases">
        <authorList>
            <consortium name="Genoscope - CEA"/>
            <person name="William W."/>
        </authorList>
    </citation>
    <scope>NUCLEOTIDE SEQUENCE</scope>
</reference>
<organism evidence="2">
    <name type="scientific">Pelagomonas calceolata</name>
    <dbReference type="NCBI Taxonomy" id="35677"/>
    <lineage>
        <taxon>Eukaryota</taxon>
        <taxon>Sar</taxon>
        <taxon>Stramenopiles</taxon>
        <taxon>Ochrophyta</taxon>
        <taxon>Pelagophyceae</taxon>
        <taxon>Pelagomonadales</taxon>
        <taxon>Pelagomonadaceae</taxon>
        <taxon>Pelagomonas</taxon>
    </lineage>
</organism>
<dbReference type="InterPro" id="IPR051130">
    <property type="entry name" value="Mito_struct-func_regulator"/>
</dbReference>
<dbReference type="AlphaFoldDB" id="A0A7S4A4P0"/>
<gene>
    <name evidence="2" type="ORF">PCAL00307_LOCUS19011</name>
    <name evidence="3" type="ORF">PECAL_6P16790</name>
</gene>